<feature type="compositionally biased region" description="Basic and acidic residues" evidence="4">
    <location>
        <begin position="333"/>
        <end position="346"/>
    </location>
</feature>
<organism evidence="6 7">
    <name type="scientific">Tetranychus urticae</name>
    <name type="common">Two-spotted spider mite</name>
    <dbReference type="NCBI Taxonomy" id="32264"/>
    <lineage>
        <taxon>Eukaryota</taxon>
        <taxon>Metazoa</taxon>
        <taxon>Ecdysozoa</taxon>
        <taxon>Arthropoda</taxon>
        <taxon>Chelicerata</taxon>
        <taxon>Arachnida</taxon>
        <taxon>Acari</taxon>
        <taxon>Acariformes</taxon>
        <taxon>Trombidiformes</taxon>
        <taxon>Prostigmata</taxon>
        <taxon>Eleutherengona</taxon>
        <taxon>Raphignathae</taxon>
        <taxon>Tetranychoidea</taxon>
        <taxon>Tetranychidae</taxon>
        <taxon>Tetranychus</taxon>
    </lineage>
</organism>
<evidence type="ECO:0000256" key="2">
    <source>
        <dbReference type="ARBA" id="ARBA00022737"/>
    </source>
</evidence>
<feature type="region of interest" description="Disordered" evidence="4">
    <location>
        <begin position="1159"/>
        <end position="1197"/>
    </location>
</feature>
<proteinExistence type="predicted"/>
<dbReference type="InterPro" id="IPR043567">
    <property type="entry name" value="SYTL1-5_C2B"/>
</dbReference>
<dbReference type="CDD" id="cd08521">
    <property type="entry name" value="C2A_SLP"/>
    <property type="match status" value="1"/>
</dbReference>
<dbReference type="PRINTS" id="PR00360">
    <property type="entry name" value="C2DOMAIN"/>
</dbReference>
<evidence type="ECO:0000256" key="4">
    <source>
        <dbReference type="SAM" id="MobiDB-lite"/>
    </source>
</evidence>
<comment type="subcellular location">
    <subcellularLocation>
        <location evidence="1">Membrane</location>
    </subcellularLocation>
</comment>
<feature type="region of interest" description="Disordered" evidence="4">
    <location>
        <begin position="956"/>
        <end position="980"/>
    </location>
</feature>
<feature type="region of interest" description="Disordered" evidence="4">
    <location>
        <begin position="1486"/>
        <end position="1515"/>
    </location>
</feature>
<evidence type="ECO:0000256" key="3">
    <source>
        <dbReference type="ARBA" id="ARBA00023136"/>
    </source>
</evidence>
<keyword evidence="3" id="KW-0472">Membrane</keyword>
<dbReference type="CDD" id="cd04020">
    <property type="entry name" value="C2B_SLP_1-2-3-4"/>
    <property type="match status" value="1"/>
</dbReference>
<accession>T1KMI0</accession>
<dbReference type="InterPro" id="IPR001565">
    <property type="entry name" value="Synaptotagmin"/>
</dbReference>
<feature type="region of interest" description="Disordered" evidence="4">
    <location>
        <begin position="1624"/>
        <end position="1657"/>
    </location>
</feature>
<dbReference type="GO" id="GO:0070382">
    <property type="term" value="C:exocytic vesicle"/>
    <property type="evidence" value="ECO:0007669"/>
    <property type="project" value="TreeGrafter"/>
</dbReference>
<dbReference type="Proteomes" id="UP000015104">
    <property type="component" value="Unassembled WGS sequence"/>
</dbReference>
<feature type="region of interest" description="Disordered" evidence="4">
    <location>
        <begin position="269"/>
        <end position="348"/>
    </location>
</feature>
<feature type="region of interest" description="Disordered" evidence="4">
    <location>
        <begin position="1089"/>
        <end position="1128"/>
    </location>
</feature>
<dbReference type="GO" id="GO:0042043">
    <property type="term" value="F:neurexin family protein binding"/>
    <property type="evidence" value="ECO:0007669"/>
    <property type="project" value="TreeGrafter"/>
</dbReference>
<feature type="region of interest" description="Disordered" evidence="4">
    <location>
        <begin position="1369"/>
        <end position="1400"/>
    </location>
</feature>
<dbReference type="InterPro" id="IPR035892">
    <property type="entry name" value="C2_domain_sf"/>
</dbReference>
<dbReference type="GO" id="GO:0005886">
    <property type="term" value="C:plasma membrane"/>
    <property type="evidence" value="ECO:0007669"/>
    <property type="project" value="TreeGrafter"/>
</dbReference>
<dbReference type="Gene3D" id="2.60.40.150">
    <property type="entry name" value="C2 domain"/>
    <property type="match status" value="2"/>
</dbReference>
<sequence>MNNNQEAVADEMNEDHQAEIQSIINQRMGEQPPSRPPRTHRKRHLMESSLSFDGFNHIKHSNQLANHQSTVSSDSIKHRIWPPNLVSWDKSACTCYPVFQECSTLPFCSHEFDENDLYKINTVKYLQEYNSNSDCPLNKVKYCLTFDIIRHNWCNTVWTCLNERISETLLMGSIFHPSLLLSTLDINMNCQLSGTETGLGNFSQTKPTTSPLPQSSPPSTSPNCLPPPTLPAQSTTTTTPRKISPSSLKPGFIESQVKTTDDTIADVLNDYDNNDDDDDVGKNADCGGTGSRNKKNISRGSNNSWKEAVRPDVEDHNSRVKKAPIRNQSEEESYTRSELENKDKTTAKASQINGIKGNKFNSDLVNGLHVSNSLNLINHDTDNDHIFVSQVKSTFNCENDDQSEHINCLNSNINNQQQQQQPKSDQFCELTKPTSYLDLSTLNPHLATCHVKYNNVFHKYDHCLTQNQNCKSPTNLIKSNTCENLEWINTSQNSTLNLLSPTIKNTEKSESIDGNCNIVDEEEEEYIVDDDNSTSSDESFPPPTLPNHSLGGIYSGFGNGLTGVGNNSNYGNPLAYSLHTIIEESCEESEPESLLSRISETNDGKGGNLAGCLMIPPSSSSTLGDPGDLGDPENYTAFQIGRNVINKRDSFAESETGTDYSDSLSETSENIADFGDEMDPLTLASSRLEKYFTSGLLGSGAYDYPDDVEFQDEPDDLYNQAKRASIKVEMKPNNNKSDESNSNHSNSKLNGIQSISESNVINNSLVTTQATFTPPTIKSLLSSQTESTPTISVDSKLKSSPIITLSTPPTVIHDTTIQSKDDDDDGKKENIEDYFTDTVKRKHINESKSEKDCIPRGHNKENNESQIVNTILNVIEKPLSNNQLIDSSNCVDKVKEILTESSLTKNEEYNKKTDNDELTRNVTIEVRSTTPTKPATPSSAIKNVNLITDNNNTKSTVINNCKTNQSTSRTDSSNSPMSFTKSNYSGDKFNSGYHKKEAAPPVPTIYTPANKPTVESTIRFGPSPQLVRSLLAVIVMNWKHLLLTNFLDDDNGSEETRKAPTKCEISPEMEESFVKFVEPLPGKISDYQQMESKTSNKKMTKIINNQTLDEKEEAKDKSKDGKRKGKTEEEKFALKIVSKDLVDDNGRLNSLQTRTSLFTNVERNSTRESEEDDKTVNERQQFSSLSSSSKSPETSLNRSQAYIQLDNVEEENGSFNGDTINTIYERIHDVYQINANPVKHTFNHLHNHFDKHLENDLMEKCSAIIEEKGDLHGFPGKCNPSGEIVQTSRLNHKTILKIDVNGDEDDDDKVNSSDVSLLPKSLVNHNFLSDESTFFDDKYFESNETIKRQQILIPSTKISILTAPSSSTTTRVTTITRGGGRDESTDEDKEVNFNKPNFNNSENEKLESAWETCSLLISRVALKNSSEFDEGSLVGNNIISSSTTETPCSLPMVAIEKSPSSSPLPIIGLRLMADCKIKGKPEHRDTGYYSFQSSDENVKDKSYSEDDDYDNNNYDDNGYKPIMVKTILAGKGQAESVSSTPVTTKVVINCDPQSQNNDNDKPFVASVDDDKNFNSIDYKSSDYSSKKRFTSSSSVLPKILQMDETLAFKKVNLSSIEINSKTDSLASKNDSKQHYQPEKAKHHNLDHHPSHHHHHHVTFNRLRTSFFSSSSGLFRKLASLRDEKSSNRRLGTRKRVMLGGSEPCPSNESTSAVPHISVSDYSESFSHRGSIGSSGEEIFISAEDDIDKAFAYHNRSQTSLSSFGVRSESLSSVYSAAGGGRYGTVTVSGEILFSLNYQPSEGSLELYIKECRNLSPVDSKRNRSDPYVKLYLLPDRSKSGKRKTKVKKHTLNPVFDESLKFYLPSNQTEGRTLWISVWHSDIFGRNDFLGEVTLPLTKEILKNSGLRWYPLQERIDLLESNHNYKGDIFIALKFVPSESSPSKGSNNKNGLQGKLLVLVKEAHNLMPTRSNGTSDPFVKCYLLPDKSKKHKTPVIKKTINPRWNHTFEFDDVTTNGLKDRCLELTVWDYDKLTSNDFLGGVRLSLGQGVYDGKPVDWLDSSEEEMMLWKQMLDRTDMWVYGELCLRSSLQSRATLLR</sequence>
<evidence type="ECO:0000259" key="5">
    <source>
        <dbReference type="PROSITE" id="PS50004"/>
    </source>
</evidence>
<keyword evidence="7" id="KW-1185">Reference proteome</keyword>
<feature type="compositionally biased region" description="Basic and acidic residues" evidence="4">
    <location>
        <begin position="307"/>
        <end position="318"/>
    </location>
</feature>
<dbReference type="EMBL" id="CAEY01000244">
    <property type="status" value="NOT_ANNOTATED_CDS"/>
    <property type="molecule type" value="Genomic_DNA"/>
</dbReference>
<feature type="domain" description="C2" evidence="5">
    <location>
        <begin position="1787"/>
        <end position="1909"/>
    </location>
</feature>
<dbReference type="SUPFAM" id="SSF49562">
    <property type="entry name" value="C2 domain (Calcium/lipid-binding domain, CaLB)"/>
    <property type="match status" value="2"/>
</dbReference>
<feature type="region of interest" description="Disordered" evidence="4">
    <location>
        <begin position="200"/>
        <end position="255"/>
    </location>
</feature>
<feature type="compositionally biased region" description="Basic residues" evidence="4">
    <location>
        <begin position="1640"/>
        <end position="1657"/>
    </location>
</feature>
<feature type="compositionally biased region" description="Low complexity" evidence="4">
    <location>
        <begin position="231"/>
        <end position="240"/>
    </location>
</feature>
<dbReference type="PANTHER" id="PTHR45716:SF2">
    <property type="entry name" value="BITESIZE, ISOFORM I"/>
    <property type="match status" value="1"/>
</dbReference>
<feature type="region of interest" description="Disordered" evidence="4">
    <location>
        <begin position="728"/>
        <end position="750"/>
    </location>
</feature>
<feature type="compositionally biased region" description="Low complexity" evidence="4">
    <location>
        <begin position="203"/>
        <end position="213"/>
    </location>
</feature>
<dbReference type="Pfam" id="PF00168">
    <property type="entry name" value="C2"/>
    <property type="match status" value="2"/>
</dbReference>
<reference evidence="6" key="2">
    <citation type="submission" date="2015-06" db="UniProtKB">
        <authorList>
            <consortium name="EnsemblMetazoa"/>
        </authorList>
    </citation>
    <scope>IDENTIFICATION</scope>
</reference>
<feature type="compositionally biased region" description="Basic and acidic residues" evidence="4">
    <location>
        <begin position="728"/>
        <end position="741"/>
    </location>
</feature>
<dbReference type="PRINTS" id="PR00399">
    <property type="entry name" value="SYNAPTOTAGMN"/>
</dbReference>
<feature type="compositionally biased region" description="Basic and acidic residues" evidence="4">
    <location>
        <begin position="1108"/>
        <end position="1119"/>
    </location>
</feature>
<feature type="domain" description="C2" evidence="5">
    <location>
        <begin position="1935"/>
        <end position="2058"/>
    </location>
</feature>
<dbReference type="InterPro" id="IPR000008">
    <property type="entry name" value="C2_dom"/>
</dbReference>
<dbReference type="GO" id="GO:0006887">
    <property type="term" value="P:exocytosis"/>
    <property type="evidence" value="ECO:0007669"/>
    <property type="project" value="TreeGrafter"/>
</dbReference>
<dbReference type="STRING" id="32264.T1KMI0"/>
<reference evidence="7" key="1">
    <citation type="submission" date="2011-08" db="EMBL/GenBank/DDBJ databases">
        <authorList>
            <person name="Rombauts S."/>
        </authorList>
    </citation>
    <scope>NUCLEOTIDE SEQUENCE</scope>
    <source>
        <strain evidence="7">London</strain>
    </source>
</reference>
<dbReference type="EnsemblMetazoa" id="tetur15g01690.1">
    <property type="protein sequence ID" value="tetur15g01690.1"/>
    <property type="gene ID" value="tetur15g01690"/>
</dbReference>
<dbReference type="eggNOG" id="KOG1028">
    <property type="taxonomic scope" value="Eukaryota"/>
</dbReference>
<dbReference type="HOGENOM" id="CLU_232438_0_0_1"/>
<evidence type="ECO:0000313" key="7">
    <source>
        <dbReference type="Proteomes" id="UP000015104"/>
    </source>
</evidence>
<evidence type="ECO:0000313" key="6">
    <source>
        <dbReference type="EnsemblMetazoa" id="tetur15g01690.1"/>
    </source>
</evidence>
<dbReference type="SMART" id="SM00239">
    <property type="entry name" value="C2"/>
    <property type="match status" value="2"/>
</dbReference>
<evidence type="ECO:0000256" key="1">
    <source>
        <dbReference type="ARBA" id="ARBA00004370"/>
    </source>
</evidence>
<dbReference type="PANTHER" id="PTHR45716">
    <property type="entry name" value="BITESIZE, ISOFORM I"/>
    <property type="match status" value="1"/>
</dbReference>
<dbReference type="PROSITE" id="PS50004">
    <property type="entry name" value="C2"/>
    <property type="match status" value="2"/>
</dbReference>
<keyword evidence="2" id="KW-0677">Repeat</keyword>
<dbReference type="FunFam" id="2.60.40.150:FF:000006">
    <property type="entry name" value="Synaptotagmin-like 5, isoform CRA_a"/>
    <property type="match status" value="1"/>
</dbReference>
<name>T1KMI0_TETUR</name>
<protein>
    <recommendedName>
        <fullName evidence="5">C2 domain-containing protein</fullName>
    </recommendedName>
</protein>
<feature type="compositionally biased region" description="Low complexity" evidence="4">
    <location>
        <begin position="1183"/>
        <end position="1195"/>
    </location>
</feature>
<feature type="compositionally biased region" description="Pro residues" evidence="4">
    <location>
        <begin position="214"/>
        <end position="230"/>
    </location>
</feature>
<feature type="compositionally biased region" description="Basic and acidic residues" evidence="4">
    <location>
        <begin position="1629"/>
        <end position="1639"/>
    </location>
</feature>